<feature type="domain" description="Peptidase S11 D-Ala-D-Ala carboxypeptidase A C-terminal" evidence="16">
    <location>
        <begin position="270"/>
        <end position="358"/>
    </location>
</feature>
<dbReference type="InterPro" id="IPR012907">
    <property type="entry name" value="Peptidase_S11_C"/>
</dbReference>
<evidence type="ECO:0000256" key="2">
    <source>
        <dbReference type="ARBA" id="ARBA00004752"/>
    </source>
</evidence>
<evidence type="ECO:0000256" key="6">
    <source>
        <dbReference type="ARBA" id="ARBA00022670"/>
    </source>
</evidence>
<dbReference type="InterPro" id="IPR015956">
    <property type="entry name" value="Peniciliin-bd_prot_C_sf"/>
</dbReference>
<evidence type="ECO:0000313" key="17">
    <source>
        <dbReference type="EMBL" id="QAT61731.1"/>
    </source>
</evidence>
<comment type="similarity">
    <text evidence="3 15">Belongs to the peptidase S11 family.</text>
</comment>
<dbReference type="RefSeq" id="WP_128752486.1">
    <property type="nucleotide sequence ID" value="NZ_CP035282.1"/>
</dbReference>
<dbReference type="EMBL" id="CP035282">
    <property type="protein sequence ID" value="QAT61731.1"/>
    <property type="molecule type" value="Genomic_DNA"/>
</dbReference>
<feature type="binding site" evidence="14">
    <location>
        <position position="221"/>
    </location>
    <ligand>
        <name>substrate</name>
    </ligand>
</feature>
<keyword evidence="18" id="KW-1185">Reference proteome</keyword>
<dbReference type="Pfam" id="PF07943">
    <property type="entry name" value="PBP5_C"/>
    <property type="match status" value="1"/>
</dbReference>
<evidence type="ECO:0000259" key="16">
    <source>
        <dbReference type="SMART" id="SM00936"/>
    </source>
</evidence>
<evidence type="ECO:0000313" key="18">
    <source>
        <dbReference type="Proteomes" id="UP000287969"/>
    </source>
</evidence>
<evidence type="ECO:0000256" key="14">
    <source>
        <dbReference type="PIRSR" id="PIRSR618044-2"/>
    </source>
</evidence>
<comment type="catalytic activity">
    <reaction evidence="12">
        <text>Preferential cleavage: (Ac)2-L-Lys-D-Ala-|-D-Ala. Also transpeptidation of peptidyl-alanyl moieties that are N-acyl substituents of D-alanine.</text>
        <dbReference type="EC" id="3.4.16.4"/>
    </reaction>
</comment>
<dbReference type="EC" id="3.4.16.4" evidence="4"/>
<evidence type="ECO:0000256" key="13">
    <source>
        <dbReference type="PIRSR" id="PIRSR618044-1"/>
    </source>
</evidence>
<sequence length="371" mass="42349">MKFKKILTFMIILIFFAFNFPVHGDDLEKSLEINAKSAILMDEYSGRILYSLNPYEKTSIASTTKIMTCLIALERGNIKDMVKISENAVRTEGSSIYLKKGEKVSLEDLLYGLMLRSGNDAAVAIAEHIGGTEKNFVDLMNRKSEELNLTNTHFSNPHGLEDENHFSNAYDLALITREAFKNEEFKKIVSAKTWKANREDNNYFCNKNKTLWDYEDGNGVKIGYTKKAGRCLVASSNRNGMQLIAVVLDDGNWFDDAYKLMSYGFENYYYCNIYDKNKIIDSIDVVDGDRKKINVSTKESLYYPIKKGEEKDIKIYVETDNKIYPPISKGARIGKITVYLDGEVISVNELVSKNTVRKLSFFEKIKMIFTG</sequence>
<dbReference type="InterPro" id="IPR018044">
    <property type="entry name" value="Peptidase_S11"/>
</dbReference>
<dbReference type="Pfam" id="PF00768">
    <property type="entry name" value="Peptidase_S11"/>
    <property type="match status" value="1"/>
</dbReference>
<keyword evidence="5 17" id="KW-0121">Carboxypeptidase</keyword>
<dbReference type="OrthoDB" id="9791132at2"/>
<comment type="function">
    <text evidence="1">Removes C-terminal D-alanyl residues from sugar-peptide cell wall precursors.</text>
</comment>
<keyword evidence="11" id="KW-0961">Cell wall biogenesis/degradation</keyword>
<evidence type="ECO:0000256" key="1">
    <source>
        <dbReference type="ARBA" id="ARBA00003217"/>
    </source>
</evidence>
<dbReference type="InterPro" id="IPR001967">
    <property type="entry name" value="Peptidase_S11_N"/>
</dbReference>
<dbReference type="PANTHER" id="PTHR21581">
    <property type="entry name" value="D-ALANYL-D-ALANINE CARBOXYPEPTIDASE"/>
    <property type="match status" value="1"/>
</dbReference>
<reference evidence="18" key="1">
    <citation type="submission" date="2019-01" db="EMBL/GenBank/DDBJ databases">
        <title>Draft genomes of a novel of Sporanaerobacter strains.</title>
        <authorList>
            <person name="Ma S."/>
        </authorList>
    </citation>
    <scope>NUCLEOTIDE SEQUENCE [LARGE SCALE GENOMIC DNA]</scope>
    <source>
        <strain evidence="18">NJN-17</strain>
    </source>
</reference>
<dbReference type="GO" id="GO:0006508">
    <property type="term" value="P:proteolysis"/>
    <property type="evidence" value="ECO:0007669"/>
    <property type="project" value="UniProtKB-KW"/>
</dbReference>
<feature type="active site" evidence="13">
    <location>
        <position position="117"/>
    </location>
</feature>
<evidence type="ECO:0000256" key="9">
    <source>
        <dbReference type="ARBA" id="ARBA00022960"/>
    </source>
</evidence>
<dbReference type="SUPFAM" id="SSF69189">
    <property type="entry name" value="Penicillin-binding protein associated domain"/>
    <property type="match status" value="1"/>
</dbReference>
<dbReference type="SMART" id="SM00936">
    <property type="entry name" value="PBP5_C"/>
    <property type="match status" value="1"/>
</dbReference>
<dbReference type="AlphaFoldDB" id="A0A410QCL7"/>
<evidence type="ECO:0000256" key="8">
    <source>
        <dbReference type="ARBA" id="ARBA00022801"/>
    </source>
</evidence>
<evidence type="ECO:0000256" key="11">
    <source>
        <dbReference type="ARBA" id="ARBA00023316"/>
    </source>
</evidence>
<dbReference type="SUPFAM" id="SSF56601">
    <property type="entry name" value="beta-lactamase/transpeptidase-like"/>
    <property type="match status" value="1"/>
</dbReference>
<evidence type="ECO:0000256" key="15">
    <source>
        <dbReference type="RuleBase" id="RU004016"/>
    </source>
</evidence>
<protein>
    <recommendedName>
        <fullName evidence="4">serine-type D-Ala-D-Ala carboxypeptidase</fullName>
        <ecNumber evidence="4">3.4.16.4</ecNumber>
    </recommendedName>
</protein>
<dbReference type="UniPathway" id="UPA00219"/>
<feature type="active site" description="Proton acceptor" evidence="13">
    <location>
        <position position="65"/>
    </location>
</feature>
<comment type="pathway">
    <text evidence="2">Cell wall biogenesis; peptidoglycan biosynthesis.</text>
</comment>
<feature type="active site" description="Acyl-ester intermediate" evidence="13">
    <location>
        <position position="62"/>
    </location>
</feature>
<evidence type="ECO:0000256" key="7">
    <source>
        <dbReference type="ARBA" id="ARBA00022729"/>
    </source>
</evidence>
<dbReference type="InterPro" id="IPR012338">
    <property type="entry name" value="Beta-lactam/transpept-like"/>
</dbReference>
<keyword evidence="9" id="KW-0133">Cell shape</keyword>
<dbReference type="PRINTS" id="PR00725">
    <property type="entry name" value="DADACBPTASE1"/>
</dbReference>
<dbReference type="Proteomes" id="UP000287969">
    <property type="component" value="Chromosome"/>
</dbReference>
<dbReference type="Gene3D" id="2.60.410.10">
    <property type="entry name" value="D-Ala-D-Ala carboxypeptidase, C-terminal domain"/>
    <property type="match status" value="1"/>
</dbReference>
<keyword evidence="6" id="KW-0645">Protease</keyword>
<dbReference type="GO" id="GO:0009252">
    <property type="term" value="P:peptidoglycan biosynthetic process"/>
    <property type="evidence" value="ECO:0007669"/>
    <property type="project" value="UniProtKB-UniPathway"/>
</dbReference>
<evidence type="ECO:0000256" key="5">
    <source>
        <dbReference type="ARBA" id="ARBA00022645"/>
    </source>
</evidence>
<dbReference type="Gene3D" id="3.40.710.10">
    <property type="entry name" value="DD-peptidase/beta-lactamase superfamily"/>
    <property type="match status" value="1"/>
</dbReference>
<evidence type="ECO:0000256" key="12">
    <source>
        <dbReference type="ARBA" id="ARBA00034000"/>
    </source>
</evidence>
<keyword evidence="10" id="KW-0573">Peptidoglycan synthesis</keyword>
<organism evidence="17 18">
    <name type="scientific">Acidilutibacter cellobiosedens</name>
    <dbReference type="NCBI Taxonomy" id="2507161"/>
    <lineage>
        <taxon>Bacteria</taxon>
        <taxon>Bacillati</taxon>
        <taxon>Bacillota</taxon>
        <taxon>Tissierellia</taxon>
        <taxon>Tissierellales</taxon>
        <taxon>Acidilutibacteraceae</taxon>
        <taxon>Acidilutibacter</taxon>
    </lineage>
</organism>
<dbReference type="InterPro" id="IPR037167">
    <property type="entry name" value="Peptidase_S11_C_sf"/>
</dbReference>
<proteinExistence type="inferred from homology"/>
<evidence type="ECO:0000256" key="10">
    <source>
        <dbReference type="ARBA" id="ARBA00022984"/>
    </source>
</evidence>
<keyword evidence="7" id="KW-0732">Signal</keyword>
<dbReference type="GO" id="GO:0009002">
    <property type="term" value="F:serine-type D-Ala-D-Ala carboxypeptidase activity"/>
    <property type="evidence" value="ECO:0007669"/>
    <property type="project" value="UniProtKB-EC"/>
</dbReference>
<evidence type="ECO:0000256" key="4">
    <source>
        <dbReference type="ARBA" id="ARBA00012448"/>
    </source>
</evidence>
<dbReference type="GO" id="GO:0071555">
    <property type="term" value="P:cell wall organization"/>
    <property type="evidence" value="ECO:0007669"/>
    <property type="project" value="UniProtKB-KW"/>
</dbReference>
<keyword evidence="8" id="KW-0378">Hydrolase</keyword>
<accession>A0A410QCL7</accession>
<dbReference type="KEGG" id="spoa:EQM13_09085"/>
<name>A0A410QCL7_9FIRM</name>
<dbReference type="PANTHER" id="PTHR21581:SF33">
    <property type="entry name" value="D-ALANYL-D-ALANINE CARBOXYPEPTIDASE DACB"/>
    <property type="match status" value="1"/>
</dbReference>
<evidence type="ECO:0000256" key="3">
    <source>
        <dbReference type="ARBA" id="ARBA00007164"/>
    </source>
</evidence>
<dbReference type="GO" id="GO:0008360">
    <property type="term" value="P:regulation of cell shape"/>
    <property type="evidence" value="ECO:0007669"/>
    <property type="project" value="UniProtKB-KW"/>
</dbReference>
<gene>
    <name evidence="17" type="ORF">EQM13_09085</name>
</gene>